<keyword evidence="3" id="KW-1185">Reference proteome</keyword>
<name>A0A0V1BN66_TRISP</name>
<keyword evidence="1" id="KW-1133">Transmembrane helix</keyword>
<evidence type="ECO:0000313" key="3">
    <source>
        <dbReference type="Proteomes" id="UP000054776"/>
    </source>
</evidence>
<evidence type="ECO:0000256" key="1">
    <source>
        <dbReference type="SAM" id="Phobius"/>
    </source>
</evidence>
<dbReference type="AlphaFoldDB" id="A0A0V1BN66"/>
<sequence>MHFKVRTRTILHQKKRSSLAFSVEHLKVYFQTDDINCEEKNGATLLSTCGLATYAVVSLLLSSILKTKLQFHKRQRFYNESVTNFTASENCNFDSVLFVAGGLRFLLSKDENDEATVNDLVMMKIETEAKNSGKKKDPGSHIPHQTTLKRINTLPFPWSHGLGLAIRTEDATTNVSRDACSTTPMHKSWLDTLDADIGQLALRLFVFEMNPNSIRYGTVLLSRPHPIGQTWPIQGRTANPHHCSTHQL</sequence>
<keyword evidence="1" id="KW-0472">Membrane</keyword>
<protein>
    <submittedName>
        <fullName evidence="2">Uncharacterized protein</fullName>
    </submittedName>
</protein>
<reference evidence="2 3" key="1">
    <citation type="submission" date="2015-01" db="EMBL/GenBank/DDBJ databases">
        <title>Evolution of Trichinella species and genotypes.</title>
        <authorList>
            <person name="Korhonen P.K."/>
            <person name="Edoardo P."/>
            <person name="Giuseppe L.R."/>
            <person name="Gasser R.B."/>
        </authorList>
    </citation>
    <scope>NUCLEOTIDE SEQUENCE [LARGE SCALE GENOMIC DNA]</scope>
    <source>
        <strain evidence="2">ISS3</strain>
    </source>
</reference>
<feature type="transmembrane region" description="Helical" evidence="1">
    <location>
        <begin position="43"/>
        <end position="65"/>
    </location>
</feature>
<proteinExistence type="predicted"/>
<gene>
    <name evidence="2" type="ORF">T01_7829</name>
</gene>
<dbReference type="OrthoDB" id="5919675at2759"/>
<accession>A0A0V1BN66</accession>
<dbReference type="Proteomes" id="UP000054776">
    <property type="component" value="Unassembled WGS sequence"/>
</dbReference>
<keyword evidence="1" id="KW-0812">Transmembrane</keyword>
<comment type="caution">
    <text evidence="2">The sequence shown here is derived from an EMBL/GenBank/DDBJ whole genome shotgun (WGS) entry which is preliminary data.</text>
</comment>
<dbReference type="EMBL" id="JYDH01000029">
    <property type="protein sequence ID" value="KRY37971.1"/>
    <property type="molecule type" value="Genomic_DNA"/>
</dbReference>
<organism evidence="2 3">
    <name type="scientific">Trichinella spiralis</name>
    <name type="common">Trichina worm</name>
    <dbReference type="NCBI Taxonomy" id="6334"/>
    <lineage>
        <taxon>Eukaryota</taxon>
        <taxon>Metazoa</taxon>
        <taxon>Ecdysozoa</taxon>
        <taxon>Nematoda</taxon>
        <taxon>Enoplea</taxon>
        <taxon>Dorylaimia</taxon>
        <taxon>Trichinellida</taxon>
        <taxon>Trichinellidae</taxon>
        <taxon>Trichinella</taxon>
    </lineage>
</organism>
<evidence type="ECO:0000313" key="2">
    <source>
        <dbReference type="EMBL" id="KRY37971.1"/>
    </source>
</evidence>
<dbReference type="InParanoid" id="A0A0V1BN66"/>